<feature type="repeat" description="ANK" evidence="1">
    <location>
        <begin position="80"/>
        <end position="117"/>
    </location>
</feature>
<dbReference type="Gene3D" id="1.25.40.20">
    <property type="entry name" value="Ankyrin repeat-containing domain"/>
    <property type="match status" value="2"/>
</dbReference>
<evidence type="ECO:0000313" key="2">
    <source>
        <dbReference type="EMBL" id="JAS26572.1"/>
    </source>
</evidence>
<dbReference type="PRINTS" id="PR01415">
    <property type="entry name" value="ANKYRIN"/>
</dbReference>
<dbReference type="PANTHER" id="PTHR22677">
    <property type="entry name" value="ANKYRIN REPEAT DOMAIN-CONTAINING PROTEIN 60"/>
    <property type="match status" value="1"/>
</dbReference>
<feature type="non-terminal residue" evidence="2">
    <location>
        <position position="149"/>
    </location>
</feature>
<protein>
    <submittedName>
        <fullName evidence="2">Uncharacterized protein</fullName>
    </submittedName>
</protein>
<dbReference type="InterPro" id="IPR036770">
    <property type="entry name" value="Ankyrin_rpt-contain_sf"/>
</dbReference>
<accession>A0A1B6DLP8</accession>
<dbReference type="SMART" id="SM00248">
    <property type="entry name" value="ANK"/>
    <property type="match status" value="4"/>
</dbReference>
<dbReference type="InterPro" id="IPR039323">
    <property type="entry name" value="ANKRD_45/46/60"/>
</dbReference>
<evidence type="ECO:0000256" key="1">
    <source>
        <dbReference type="PROSITE-ProRule" id="PRU00023"/>
    </source>
</evidence>
<dbReference type="PROSITE" id="PS50088">
    <property type="entry name" value="ANK_REPEAT"/>
    <property type="match status" value="4"/>
</dbReference>
<keyword evidence="1" id="KW-0040">ANK repeat</keyword>
<feature type="repeat" description="ANK" evidence="1">
    <location>
        <begin position="118"/>
        <end position="149"/>
    </location>
</feature>
<dbReference type="PROSITE" id="PS50297">
    <property type="entry name" value="ANK_REP_REGION"/>
    <property type="match status" value="4"/>
</dbReference>
<feature type="non-terminal residue" evidence="2">
    <location>
        <position position="1"/>
    </location>
</feature>
<gene>
    <name evidence="2" type="ORF">g.44770</name>
</gene>
<dbReference type="PANTHER" id="PTHR22677:SF4">
    <property type="entry name" value="USHER SYNDROME TYPE-1G PROTEIN-LIKE PROTEIN"/>
    <property type="match status" value="1"/>
</dbReference>
<name>A0A1B6DLP8_9HEMI</name>
<sequence length="149" mass="15735">ANIHAKTIKGKKPIHLAARGGYKTANTANIVKCFLSSGVNINDTDANGLTPLHYAAKHAELEAVKLLIDEGANIHAKTIKGKKPIHLAARGGYKTANTANIVKCFLSSGVNINDTDANGLTPLHYAAKHAELEAVKLLIDEGANIHAKT</sequence>
<feature type="repeat" description="ANK" evidence="1">
    <location>
        <begin position="47"/>
        <end position="79"/>
    </location>
</feature>
<organism evidence="2">
    <name type="scientific">Clastoptera arizonana</name>
    <name type="common">Arizona spittle bug</name>
    <dbReference type="NCBI Taxonomy" id="38151"/>
    <lineage>
        <taxon>Eukaryota</taxon>
        <taxon>Metazoa</taxon>
        <taxon>Ecdysozoa</taxon>
        <taxon>Arthropoda</taxon>
        <taxon>Hexapoda</taxon>
        <taxon>Insecta</taxon>
        <taxon>Pterygota</taxon>
        <taxon>Neoptera</taxon>
        <taxon>Paraneoptera</taxon>
        <taxon>Hemiptera</taxon>
        <taxon>Auchenorrhyncha</taxon>
        <taxon>Cercopoidea</taxon>
        <taxon>Clastopteridae</taxon>
        <taxon>Clastoptera</taxon>
    </lineage>
</organism>
<proteinExistence type="predicted"/>
<dbReference type="Pfam" id="PF12796">
    <property type="entry name" value="Ank_2"/>
    <property type="match status" value="1"/>
</dbReference>
<dbReference type="EMBL" id="GEDC01010726">
    <property type="protein sequence ID" value="JAS26572.1"/>
    <property type="molecule type" value="Transcribed_RNA"/>
</dbReference>
<reference evidence="2" key="1">
    <citation type="submission" date="2015-12" db="EMBL/GenBank/DDBJ databases">
        <title>De novo transcriptome assembly of four potential Pierce s Disease insect vectors from Arizona vineyards.</title>
        <authorList>
            <person name="Tassone E.E."/>
        </authorList>
    </citation>
    <scope>NUCLEOTIDE SEQUENCE</scope>
</reference>
<dbReference type="SUPFAM" id="SSF48403">
    <property type="entry name" value="Ankyrin repeat"/>
    <property type="match status" value="1"/>
</dbReference>
<dbReference type="Pfam" id="PF13637">
    <property type="entry name" value="Ank_4"/>
    <property type="match status" value="1"/>
</dbReference>
<feature type="repeat" description="ANK" evidence="1">
    <location>
        <begin position="9"/>
        <end position="46"/>
    </location>
</feature>
<dbReference type="AlphaFoldDB" id="A0A1B6DLP8"/>
<dbReference type="InterPro" id="IPR002110">
    <property type="entry name" value="Ankyrin_rpt"/>
</dbReference>